<proteinExistence type="predicted"/>
<dbReference type="Proteomes" id="UP000305196">
    <property type="component" value="Unassembled WGS sequence"/>
</dbReference>
<dbReference type="EMBL" id="FLYI01000033">
    <property type="protein sequence ID" value="SCA59790.1"/>
    <property type="molecule type" value="Genomic_DNA"/>
</dbReference>
<dbReference type="VEuPathDB" id="PlasmoDB:PVP01_0010450"/>
<dbReference type="VEuPathDB" id="PlasmoDB:PVPAM_060008800"/>
<gene>
    <name evidence="1" type="ORF">PVC01_000021000</name>
</gene>
<protein>
    <submittedName>
        <fullName evidence="1">Vir protein, putative</fullName>
    </submittedName>
</protein>
<organism evidence="1 2">
    <name type="scientific">Plasmodium vivax</name>
    <name type="common">malaria parasite P. vivax</name>
    <dbReference type="NCBI Taxonomy" id="5855"/>
    <lineage>
        <taxon>Eukaryota</taxon>
        <taxon>Sar</taxon>
        <taxon>Alveolata</taxon>
        <taxon>Apicomplexa</taxon>
        <taxon>Aconoidasida</taxon>
        <taxon>Haemosporida</taxon>
        <taxon>Plasmodiidae</taxon>
        <taxon>Plasmodium</taxon>
        <taxon>Plasmodium (Plasmodium)</taxon>
    </lineage>
</organism>
<sequence length="319" mass="37139">MVTELGQSGFSIKELPSEKLYEWLNSNLTSTAQYYSDCYTLNDRYKQDDRIKGLCARVVKYIKNKPYIPNGEHLKDHHCNLLSYWIYEQLVSYYDDQSTEPARIYGDFLHVLSKLQYYHNNNKCELNSSIPIIPDRQEKKELYKYCIDYKTILEKSKHRKDQCNEYYTYVQKKIQLYKKYQTICSSSDKSNCPDFYENCKKNDPKVLLDQLECKDEMLNEKQKLEDSPGTDSLGTTSNFFLSSQSVSNLSNAFLGVVVTSMTSGFLYKFTPLGTRIRNGLLWNNNNISNLNTNGDELFVQGSYSPYSGEEQHLIGYHPS</sequence>
<name>A0A1G4EBW1_PLAVI</name>
<evidence type="ECO:0000313" key="1">
    <source>
        <dbReference type="EMBL" id="SCA59790.1"/>
    </source>
</evidence>
<accession>A0A1G4EBW1</accession>
<reference evidence="1 2" key="1">
    <citation type="submission" date="2016-07" db="EMBL/GenBank/DDBJ databases">
        <authorList>
            <consortium name="Pathogen Informatics"/>
        </authorList>
    </citation>
    <scope>NUCLEOTIDE SEQUENCE [LARGE SCALE GENOMIC DNA]</scope>
</reference>
<dbReference type="VEuPathDB" id="PlasmoDB:PVW1_050045500"/>
<dbReference type="AlphaFoldDB" id="A0A1G4EBW1"/>
<dbReference type="VEuPathDB" id="PlasmoDB:PVX_027690"/>
<dbReference type="Pfam" id="PF05795">
    <property type="entry name" value="Plasmodium_Vir"/>
    <property type="match status" value="2"/>
</dbReference>
<evidence type="ECO:0000313" key="2">
    <source>
        <dbReference type="Proteomes" id="UP000305196"/>
    </source>
</evidence>
<dbReference type="InterPro" id="IPR008780">
    <property type="entry name" value="Plasmodium_Vir"/>
</dbReference>